<evidence type="ECO:0000256" key="5">
    <source>
        <dbReference type="ARBA" id="ARBA00023163"/>
    </source>
</evidence>
<dbReference type="Gene3D" id="3.10.450.50">
    <property type="match status" value="1"/>
</dbReference>
<dbReference type="PANTHER" id="PTHR30173:SF36">
    <property type="entry name" value="ECF RNA POLYMERASE SIGMA FACTOR SIGJ"/>
    <property type="match status" value="1"/>
</dbReference>
<feature type="domain" description="SnoaL-like" evidence="9">
    <location>
        <begin position="165"/>
        <end position="247"/>
    </location>
</feature>
<dbReference type="Gene3D" id="1.10.10.10">
    <property type="entry name" value="Winged helix-like DNA-binding domain superfamily/Winged helix DNA-binding domain"/>
    <property type="match status" value="1"/>
</dbReference>
<feature type="region of interest" description="Disordered" evidence="6">
    <location>
        <begin position="268"/>
        <end position="293"/>
    </location>
</feature>
<dbReference type="Proteomes" id="UP001595765">
    <property type="component" value="Unassembled WGS sequence"/>
</dbReference>
<dbReference type="InterPro" id="IPR013324">
    <property type="entry name" value="RNA_pol_sigma_r3/r4-like"/>
</dbReference>
<evidence type="ECO:0000259" key="9">
    <source>
        <dbReference type="Pfam" id="PF12680"/>
    </source>
</evidence>
<evidence type="ECO:0000313" key="11">
    <source>
        <dbReference type="Proteomes" id="UP001595765"/>
    </source>
</evidence>
<keyword evidence="5" id="KW-0804">Transcription</keyword>
<evidence type="ECO:0000256" key="3">
    <source>
        <dbReference type="ARBA" id="ARBA00023015"/>
    </source>
</evidence>
<evidence type="ECO:0000256" key="4">
    <source>
        <dbReference type="ARBA" id="ARBA00023082"/>
    </source>
</evidence>
<evidence type="ECO:0000313" key="10">
    <source>
        <dbReference type="EMBL" id="MFC4034376.1"/>
    </source>
</evidence>
<accession>A0ABV8HU00</accession>
<dbReference type="RefSeq" id="WP_386432386.1">
    <property type="nucleotide sequence ID" value="NZ_JBHSBB010000014.1"/>
</dbReference>
<dbReference type="InterPro" id="IPR007627">
    <property type="entry name" value="RNA_pol_sigma70_r2"/>
</dbReference>
<dbReference type="InterPro" id="IPR013249">
    <property type="entry name" value="RNA_pol_sigma70_r4_t2"/>
</dbReference>
<reference evidence="11" key="1">
    <citation type="journal article" date="2019" name="Int. J. Syst. Evol. Microbiol.">
        <title>The Global Catalogue of Microorganisms (GCM) 10K type strain sequencing project: providing services to taxonomists for standard genome sequencing and annotation.</title>
        <authorList>
            <consortium name="The Broad Institute Genomics Platform"/>
            <consortium name="The Broad Institute Genome Sequencing Center for Infectious Disease"/>
            <person name="Wu L."/>
            <person name="Ma J."/>
        </authorList>
    </citation>
    <scope>NUCLEOTIDE SEQUENCE [LARGE SCALE GENOMIC DNA]</scope>
    <source>
        <strain evidence="11">CGMCC 4.7237</strain>
    </source>
</reference>
<dbReference type="InterPro" id="IPR052704">
    <property type="entry name" value="ECF_Sigma-70_Domain"/>
</dbReference>
<comment type="similarity">
    <text evidence="1">Belongs to the sigma-70 factor family. ECF subfamily.</text>
</comment>
<feature type="domain" description="RNA polymerase sigma factor 70 region 4 type 2" evidence="8">
    <location>
        <begin position="100"/>
        <end position="147"/>
    </location>
</feature>
<evidence type="ECO:0000256" key="1">
    <source>
        <dbReference type="ARBA" id="ARBA00010641"/>
    </source>
</evidence>
<evidence type="ECO:0000256" key="2">
    <source>
        <dbReference type="ARBA" id="ARBA00011344"/>
    </source>
</evidence>
<dbReference type="InterPro" id="IPR013325">
    <property type="entry name" value="RNA_pol_sigma_r2"/>
</dbReference>
<dbReference type="Gene3D" id="1.10.1740.10">
    <property type="match status" value="1"/>
</dbReference>
<dbReference type="Pfam" id="PF12680">
    <property type="entry name" value="SnoaL_2"/>
    <property type="match status" value="1"/>
</dbReference>
<dbReference type="InterPro" id="IPR036388">
    <property type="entry name" value="WH-like_DNA-bd_sf"/>
</dbReference>
<gene>
    <name evidence="10" type="ORF">ACFO3J_23275</name>
</gene>
<dbReference type="InterPro" id="IPR037401">
    <property type="entry name" value="SnoaL-like"/>
</dbReference>
<organism evidence="10 11">
    <name type="scientific">Streptomyces polygonati</name>
    <dbReference type="NCBI Taxonomy" id="1617087"/>
    <lineage>
        <taxon>Bacteria</taxon>
        <taxon>Bacillati</taxon>
        <taxon>Actinomycetota</taxon>
        <taxon>Actinomycetes</taxon>
        <taxon>Kitasatosporales</taxon>
        <taxon>Streptomycetaceae</taxon>
        <taxon>Streptomyces</taxon>
    </lineage>
</organism>
<dbReference type="SUPFAM" id="SSF88946">
    <property type="entry name" value="Sigma2 domain of RNA polymerase sigma factors"/>
    <property type="match status" value="1"/>
</dbReference>
<dbReference type="SUPFAM" id="SSF54427">
    <property type="entry name" value="NTF2-like"/>
    <property type="match status" value="1"/>
</dbReference>
<evidence type="ECO:0000259" key="7">
    <source>
        <dbReference type="Pfam" id="PF04542"/>
    </source>
</evidence>
<dbReference type="PANTHER" id="PTHR30173">
    <property type="entry name" value="SIGMA 19 FACTOR"/>
    <property type="match status" value="1"/>
</dbReference>
<feature type="compositionally biased region" description="Basic and acidic residues" evidence="6">
    <location>
        <begin position="284"/>
        <end position="293"/>
    </location>
</feature>
<evidence type="ECO:0000256" key="6">
    <source>
        <dbReference type="SAM" id="MobiDB-lite"/>
    </source>
</evidence>
<evidence type="ECO:0000259" key="8">
    <source>
        <dbReference type="Pfam" id="PF08281"/>
    </source>
</evidence>
<feature type="domain" description="RNA polymerase sigma-70 region 2" evidence="7">
    <location>
        <begin position="7"/>
        <end position="69"/>
    </location>
</feature>
<dbReference type="EMBL" id="JBHSBB010000014">
    <property type="protein sequence ID" value="MFC4034376.1"/>
    <property type="molecule type" value="Genomic_DNA"/>
</dbReference>
<name>A0ABV8HU00_9ACTN</name>
<feature type="compositionally biased region" description="Basic and acidic residues" evidence="6">
    <location>
        <begin position="74"/>
        <end position="83"/>
    </location>
</feature>
<comment type="subunit">
    <text evidence="2">Interacts transiently with the RNA polymerase catalytic core formed by RpoA, RpoB, RpoC and RpoZ (2 alpha, 1 beta, 1 beta' and 1 omega subunit) to form the RNA polymerase holoenzyme that can initiate transcription.</text>
</comment>
<dbReference type="Pfam" id="PF08281">
    <property type="entry name" value="Sigma70_r4_2"/>
    <property type="match status" value="1"/>
</dbReference>
<keyword evidence="4" id="KW-0731">Sigma factor</keyword>
<sequence>MTRTEEFEELRPLLFSIAYRIVGSAGEAEDAVRETWLRYEMSASRPVPARAFLSAVVTRVSIDVLRSARLRRAGHQEHQEHQEYGGPRSPDPLPAAALPLLDRLSPLERAVFVLREVFGFGFPEIAAAVGRPEEACRGLAVRARRHMAAGGRPLKADGEEREKLAERFFDAFRAGDIDGLRDLLATDVRLVDDGGGTAPRPAGYVTGPEHAARALAALHPLLTGAGVAAEPHEVDGRPGAVFHHPDGQVLGALVLDILDGRVRTVRTLVHPGGPGRGGPVADARAGDRGADRG</sequence>
<keyword evidence="11" id="KW-1185">Reference proteome</keyword>
<proteinExistence type="inferred from homology"/>
<dbReference type="Pfam" id="PF04542">
    <property type="entry name" value="Sigma70_r2"/>
    <property type="match status" value="1"/>
</dbReference>
<dbReference type="InterPro" id="IPR032710">
    <property type="entry name" value="NTF2-like_dom_sf"/>
</dbReference>
<keyword evidence="3" id="KW-0805">Transcription regulation</keyword>
<feature type="region of interest" description="Disordered" evidence="6">
    <location>
        <begin position="73"/>
        <end position="92"/>
    </location>
</feature>
<protein>
    <submittedName>
        <fullName evidence="10">Sigma factor-like helix-turn-helix DNA-binding protein</fullName>
    </submittedName>
</protein>
<comment type="caution">
    <text evidence="10">The sequence shown here is derived from an EMBL/GenBank/DDBJ whole genome shotgun (WGS) entry which is preliminary data.</text>
</comment>
<dbReference type="SUPFAM" id="SSF88659">
    <property type="entry name" value="Sigma3 and sigma4 domains of RNA polymerase sigma factors"/>
    <property type="match status" value="1"/>
</dbReference>